<dbReference type="Proteomes" id="UP000563524">
    <property type="component" value="Unassembled WGS sequence"/>
</dbReference>
<dbReference type="EMBL" id="JACHOB010000004">
    <property type="protein sequence ID" value="MBB4659599.1"/>
    <property type="molecule type" value="Genomic_DNA"/>
</dbReference>
<evidence type="ECO:0000313" key="2">
    <source>
        <dbReference type="Proteomes" id="UP000563524"/>
    </source>
</evidence>
<organism evidence="1 2">
    <name type="scientific">Parvularcula dongshanensis</name>
    <dbReference type="NCBI Taxonomy" id="1173995"/>
    <lineage>
        <taxon>Bacteria</taxon>
        <taxon>Pseudomonadati</taxon>
        <taxon>Pseudomonadota</taxon>
        <taxon>Alphaproteobacteria</taxon>
        <taxon>Parvularculales</taxon>
        <taxon>Parvularculaceae</taxon>
        <taxon>Parvularcula</taxon>
    </lineage>
</organism>
<comment type="caution">
    <text evidence="1">The sequence shown here is derived from an EMBL/GenBank/DDBJ whole genome shotgun (WGS) entry which is preliminary data.</text>
</comment>
<proteinExistence type="predicted"/>
<accession>A0A840I400</accession>
<evidence type="ECO:0000313" key="1">
    <source>
        <dbReference type="EMBL" id="MBB4659599.1"/>
    </source>
</evidence>
<sequence>MAFLANAGFHELPLPLVIRQSTFEFAAVMMGPGDASDIVLIADTVDARDADVVRRIQGVARALDLARSRNPLTCVLVGPRPHPDHLSRLMQVCRVLPVGTIPSGEEHSEEHLSNWLAVLTPLDQIDTEGAVADPMAELMSRIDDLTPDVQALCENVPNGPSAVEAAVNELLTKSLSAAWGDKA</sequence>
<reference evidence="1 2" key="1">
    <citation type="submission" date="2020-08" db="EMBL/GenBank/DDBJ databases">
        <title>Genomic Encyclopedia of Type Strains, Phase IV (KMG-IV): sequencing the most valuable type-strain genomes for metagenomic binning, comparative biology and taxonomic classification.</title>
        <authorList>
            <person name="Goeker M."/>
        </authorList>
    </citation>
    <scope>NUCLEOTIDE SEQUENCE [LARGE SCALE GENOMIC DNA]</scope>
    <source>
        <strain evidence="1 2">DSM 102850</strain>
    </source>
</reference>
<dbReference type="AlphaFoldDB" id="A0A840I400"/>
<protein>
    <submittedName>
        <fullName evidence="1">Uncharacterized protein</fullName>
    </submittedName>
</protein>
<keyword evidence="2" id="KW-1185">Reference proteome</keyword>
<name>A0A840I400_9PROT</name>
<gene>
    <name evidence="1" type="ORF">GGQ59_002136</name>
</gene>